<dbReference type="AlphaFoldDB" id="A0A1B7T9H3"/>
<dbReference type="Proteomes" id="UP000092321">
    <property type="component" value="Unassembled WGS sequence"/>
</dbReference>
<proteinExistence type="predicted"/>
<organism evidence="1 2">
    <name type="scientific">Hanseniaspora valbyensis NRRL Y-1626</name>
    <dbReference type="NCBI Taxonomy" id="766949"/>
    <lineage>
        <taxon>Eukaryota</taxon>
        <taxon>Fungi</taxon>
        <taxon>Dikarya</taxon>
        <taxon>Ascomycota</taxon>
        <taxon>Saccharomycotina</taxon>
        <taxon>Saccharomycetes</taxon>
        <taxon>Saccharomycodales</taxon>
        <taxon>Saccharomycodaceae</taxon>
        <taxon>Hanseniaspora</taxon>
    </lineage>
</organism>
<protein>
    <submittedName>
        <fullName evidence="1">Uncharacterized protein</fullName>
    </submittedName>
</protein>
<reference evidence="2" key="1">
    <citation type="journal article" date="2016" name="Proc. Natl. Acad. Sci. U.S.A.">
        <title>Comparative genomics of biotechnologically important yeasts.</title>
        <authorList>
            <person name="Riley R."/>
            <person name="Haridas S."/>
            <person name="Wolfe K.H."/>
            <person name="Lopes M.R."/>
            <person name="Hittinger C.T."/>
            <person name="Goeker M."/>
            <person name="Salamov A.A."/>
            <person name="Wisecaver J.H."/>
            <person name="Long T.M."/>
            <person name="Calvey C.H."/>
            <person name="Aerts A.L."/>
            <person name="Barry K.W."/>
            <person name="Choi C."/>
            <person name="Clum A."/>
            <person name="Coughlan A.Y."/>
            <person name="Deshpande S."/>
            <person name="Douglass A.P."/>
            <person name="Hanson S.J."/>
            <person name="Klenk H.-P."/>
            <person name="LaButti K.M."/>
            <person name="Lapidus A."/>
            <person name="Lindquist E.A."/>
            <person name="Lipzen A.M."/>
            <person name="Meier-Kolthoff J.P."/>
            <person name="Ohm R.A."/>
            <person name="Otillar R.P."/>
            <person name="Pangilinan J.L."/>
            <person name="Peng Y."/>
            <person name="Rokas A."/>
            <person name="Rosa C.A."/>
            <person name="Scheuner C."/>
            <person name="Sibirny A.A."/>
            <person name="Slot J.C."/>
            <person name="Stielow J.B."/>
            <person name="Sun H."/>
            <person name="Kurtzman C.P."/>
            <person name="Blackwell M."/>
            <person name="Grigoriev I.V."/>
            <person name="Jeffries T.W."/>
        </authorList>
    </citation>
    <scope>NUCLEOTIDE SEQUENCE [LARGE SCALE GENOMIC DNA]</scope>
    <source>
        <strain evidence="2">NRRL Y-1626</strain>
    </source>
</reference>
<comment type="caution">
    <text evidence="1">The sequence shown here is derived from an EMBL/GenBank/DDBJ whole genome shotgun (WGS) entry which is preliminary data.</text>
</comment>
<dbReference type="EMBL" id="LXPE01000130">
    <property type="protein sequence ID" value="OBA25358.1"/>
    <property type="molecule type" value="Genomic_DNA"/>
</dbReference>
<sequence length="127" mass="14827">MSTTIAIKKPILVETKDEKIIIDQPDQIFVCNDEGNITLSDYLNPPETLATLIEKKEVLLDYNEIIDCISRNIKSTLIILKENTQNKYLIPDTFDDALFLRNTEIENLIDQFKEKFPYFDMILIKKK</sequence>
<accession>A0A1B7T9H3</accession>
<gene>
    <name evidence="1" type="ORF">HANVADRAFT_8071</name>
</gene>
<evidence type="ECO:0000313" key="2">
    <source>
        <dbReference type="Proteomes" id="UP000092321"/>
    </source>
</evidence>
<evidence type="ECO:0000313" key="1">
    <source>
        <dbReference type="EMBL" id="OBA25358.1"/>
    </source>
</evidence>
<name>A0A1B7T9H3_9ASCO</name>
<keyword evidence="2" id="KW-1185">Reference proteome</keyword>